<dbReference type="AlphaFoldDB" id="A0AA88IAZ0"/>
<keyword evidence="2" id="KW-1185">Reference proteome</keyword>
<evidence type="ECO:0000313" key="1">
    <source>
        <dbReference type="EMBL" id="KAK2718507.1"/>
    </source>
</evidence>
<accession>A0AA88IAZ0</accession>
<protein>
    <submittedName>
        <fullName evidence="1">Uncharacterized protein</fullName>
    </submittedName>
</protein>
<reference evidence="1" key="1">
    <citation type="submission" date="2023-07" db="EMBL/GenBank/DDBJ databases">
        <title>Chromosome-level genome assembly of Artemia franciscana.</title>
        <authorList>
            <person name="Jo E."/>
        </authorList>
    </citation>
    <scope>NUCLEOTIDE SEQUENCE</scope>
    <source>
        <tissue evidence="1">Whole body</tissue>
    </source>
</reference>
<name>A0AA88IAZ0_ARTSF</name>
<comment type="caution">
    <text evidence="1">The sequence shown here is derived from an EMBL/GenBank/DDBJ whole genome shotgun (WGS) entry which is preliminary data.</text>
</comment>
<proteinExistence type="predicted"/>
<dbReference type="Proteomes" id="UP001187531">
    <property type="component" value="Unassembled WGS sequence"/>
</dbReference>
<organism evidence="1 2">
    <name type="scientific">Artemia franciscana</name>
    <name type="common">Brine shrimp</name>
    <name type="synonym">Artemia sanfranciscana</name>
    <dbReference type="NCBI Taxonomy" id="6661"/>
    <lineage>
        <taxon>Eukaryota</taxon>
        <taxon>Metazoa</taxon>
        <taxon>Ecdysozoa</taxon>
        <taxon>Arthropoda</taxon>
        <taxon>Crustacea</taxon>
        <taxon>Branchiopoda</taxon>
        <taxon>Anostraca</taxon>
        <taxon>Artemiidae</taxon>
        <taxon>Artemia</taxon>
    </lineage>
</organism>
<evidence type="ECO:0000313" key="2">
    <source>
        <dbReference type="Proteomes" id="UP001187531"/>
    </source>
</evidence>
<dbReference type="EMBL" id="JAVRJZ010000009">
    <property type="protein sequence ID" value="KAK2718507.1"/>
    <property type="molecule type" value="Genomic_DNA"/>
</dbReference>
<gene>
    <name evidence="1" type="ORF">QYM36_005741</name>
</gene>
<sequence length="94" mass="10792">MWRECYEVLDRMLNEFGKRFSFHLPVVEATRCLNPKSEDFKDSDLVLVIVTYFDHSGIDGMQLKCQALIARAFLSQLPQGRQGSPHTPAHNVLK</sequence>